<keyword evidence="3" id="KW-1185">Reference proteome</keyword>
<dbReference type="AlphaFoldDB" id="A0A0E0Q4P4"/>
<protein>
    <submittedName>
        <fullName evidence="2">Uncharacterized protein</fullName>
    </submittedName>
</protein>
<dbReference type="Gramene" id="ORUFI07G04490.1">
    <property type="protein sequence ID" value="ORUFI07G04490.1"/>
    <property type="gene ID" value="ORUFI07G04490"/>
</dbReference>
<organism evidence="2 3">
    <name type="scientific">Oryza rufipogon</name>
    <name type="common">Brownbeard rice</name>
    <name type="synonym">Asian wild rice</name>
    <dbReference type="NCBI Taxonomy" id="4529"/>
    <lineage>
        <taxon>Eukaryota</taxon>
        <taxon>Viridiplantae</taxon>
        <taxon>Streptophyta</taxon>
        <taxon>Embryophyta</taxon>
        <taxon>Tracheophyta</taxon>
        <taxon>Spermatophyta</taxon>
        <taxon>Magnoliopsida</taxon>
        <taxon>Liliopsida</taxon>
        <taxon>Poales</taxon>
        <taxon>Poaceae</taxon>
        <taxon>BOP clade</taxon>
        <taxon>Oryzoideae</taxon>
        <taxon>Oryzeae</taxon>
        <taxon>Oryzinae</taxon>
        <taxon>Oryza</taxon>
    </lineage>
</organism>
<dbReference type="HOGENOM" id="CLU_726441_0_0_1"/>
<dbReference type="EnsemblPlants" id="ORUFI07G04490.1">
    <property type="protein sequence ID" value="ORUFI07G04490.1"/>
    <property type="gene ID" value="ORUFI07G04490"/>
</dbReference>
<accession>A0A0E0Q4P4</accession>
<reference evidence="3" key="1">
    <citation type="submission" date="2013-06" db="EMBL/GenBank/DDBJ databases">
        <authorList>
            <person name="Zhao Q."/>
        </authorList>
    </citation>
    <scope>NUCLEOTIDE SEQUENCE</scope>
    <source>
        <strain evidence="3">cv. W1943</strain>
    </source>
</reference>
<feature type="region of interest" description="Disordered" evidence="1">
    <location>
        <begin position="143"/>
        <end position="168"/>
    </location>
</feature>
<name>A0A0E0Q4P4_ORYRU</name>
<evidence type="ECO:0000256" key="1">
    <source>
        <dbReference type="SAM" id="MobiDB-lite"/>
    </source>
</evidence>
<dbReference type="Proteomes" id="UP000008022">
    <property type="component" value="Unassembled WGS sequence"/>
</dbReference>
<evidence type="ECO:0000313" key="3">
    <source>
        <dbReference type="Proteomes" id="UP000008022"/>
    </source>
</evidence>
<proteinExistence type="predicted"/>
<evidence type="ECO:0000313" key="2">
    <source>
        <dbReference type="EnsemblPlants" id="ORUFI07G04490.1"/>
    </source>
</evidence>
<reference evidence="2" key="2">
    <citation type="submission" date="2015-06" db="UniProtKB">
        <authorList>
            <consortium name="EnsemblPlants"/>
        </authorList>
    </citation>
    <scope>IDENTIFICATION</scope>
</reference>
<sequence length="381" mass="38224">METAGRAAKGVVLRTALRPPPPLDAVITRVVQLRVAETKHLEHLRTSAPRHEWIHFDPKMAKMDAKIAEMNPMNEDEVDWATIANHPGVGFAAHGDGGARPTPAPPVASPLELLARVDAKAVADRSGAGVKAHGGGSGIATTRSGALAAGSGRGGVGTASARRGRWRPRQAVAGATAASGATVEQARAAAAGSEARLLWPAARCLAATAAVPPDPRLSAGSGGWEQSATAAVAVGDGGLGRIWTPAAVGDDGDGVVTAVAAALGQRQLATAVAAVHIPTNGGQQEINQTWISANATETTTVAMDAALPTLPPEALCPVVVVAVVGVAFDPPVPAGVSLGTAGAAGVAGVAGDGIGTPTAARTTTTYDRHVLLIVGIHHEMY</sequence>